<gene>
    <name evidence="2" type="ORF">K7X08_002746</name>
</gene>
<comment type="caution">
    <text evidence="2">The sequence shown here is derived from an EMBL/GenBank/DDBJ whole genome shotgun (WGS) entry which is preliminary data.</text>
</comment>
<dbReference type="AlphaFoldDB" id="A0A9Q1MFF1"/>
<protein>
    <submittedName>
        <fullName evidence="2">Uncharacterized protein</fullName>
    </submittedName>
</protein>
<feature type="compositionally biased region" description="Basic and acidic residues" evidence="1">
    <location>
        <begin position="82"/>
        <end position="99"/>
    </location>
</feature>
<evidence type="ECO:0000313" key="3">
    <source>
        <dbReference type="Proteomes" id="UP001152561"/>
    </source>
</evidence>
<feature type="compositionally biased region" description="Acidic residues" evidence="1">
    <location>
        <begin position="100"/>
        <end position="116"/>
    </location>
</feature>
<accession>A0A9Q1MFF1</accession>
<reference evidence="3" key="1">
    <citation type="journal article" date="2023" name="Proc. Natl. Acad. Sci. U.S.A.">
        <title>Genomic and structural basis for evolution of tropane alkaloid biosynthesis.</title>
        <authorList>
            <person name="Wanga Y.-J."/>
            <person name="Taina T."/>
            <person name="Yua J.-Y."/>
            <person name="Lia J."/>
            <person name="Xua B."/>
            <person name="Chenc J."/>
            <person name="D'Auriad J.C."/>
            <person name="Huanga J.-P."/>
            <person name="Huanga S.-X."/>
        </authorList>
    </citation>
    <scope>NUCLEOTIDE SEQUENCE [LARGE SCALE GENOMIC DNA]</scope>
    <source>
        <strain evidence="3">cv. KIB-2019</strain>
    </source>
</reference>
<dbReference type="EMBL" id="JAJAGQ010000007">
    <property type="protein sequence ID" value="KAJ8557121.1"/>
    <property type="molecule type" value="Genomic_DNA"/>
</dbReference>
<organism evidence="2 3">
    <name type="scientific">Anisodus acutangulus</name>
    <dbReference type="NCBI Taxonomy" id="402998"/>
    <lineage>
        <taxon>Eukaryota</taxon>
        <taxon>Viridiplantae</taxon>
        <taxon>Streptophyta</taxon>
        <taxon>Embryophyta</taxon>
        <taxon>Tracheophyta</taxon>
        <taxon>Spermatophyta</taxon>
        <taxon>Magnoliopsida</taxon>
        <taxon>eudicotyledons</taxon>
        <taxon>Gunneridae</taxon>
        <taxon>Pentapetalae</taxon>
        <taxon>asterids</taxon>
        <taxon>lamiids</taxon>
        <taxon>Solanales</taxon>
        <taxon>Solanaceae</taxon>
        <taxon>Solanoideae</taxon>
        <taxon>Hyoscyameae</taxon>
        <taxon>Anisodus</taxon>
    </lineage>
</organism>
<name>A0A9Q1MFF1_9SOLA</name>
<sequence length="169" mass="19210">MTRYASIEEVNAALVDIKEHERIVTSEKGNIEKHSETEKIPIRTTFGMSVNGLSLVNGIEENGLHEEIVETESDSESGTIEHVGHDDDEKTDDWNRDDRGDNEDESDEGVEPDSSEEDKVHVRSKVDPMEEAEFERELRALMQEREFGFKKIGITGKAYTKHDDTNECL</sequence>
<feature type="region of interest" description="Disordered" evidence="1">
    <location>
        <begin position="64"/>
        <end position="131"/>
    </location>
</feature>
<evidence type="ECO:0000256" key="1">
    <source>
        <dbReference type="SAM" id="MobiDB-lite"/>
    </source>
</evidence>
<keyword evidence="3" id="KW-1185">Reference proteome</keyword>
<feature type="compositionally biased region" description="Basic and acidic residues" evidence="1">
    <location>
        <begin position="117"/>
        <end position="128"/>
    </location>
</feature>
<dbReference type="Proteomes" id="UP001152561">
    <property type="component" value="Unassembled WGS sequence"/>
</dbReference>
<dbReference type="OrthoDB" id="1816146at2759"/>
<evidence type="ECO:0000313" key="2">
    <source>
        <dbReference type="EMBL" id="KAJ8557121.1"/>
    </source>
</evidence>
<proteinExistence type="predicted"/>